<dbReference type="InterPro" id="IPR000595">
    <property type="entry name" value="cNMP-bd_dom"/>
</dbReference>
<dbReference type="OrthoDB" id="9798104at2"/>
<dbReference type="SUPFAM" id="SSF51206">
    <property type="entry name" value="cAMP-binding domain-like"/>
    <property type="match status" value="1"/>
</dbReference>
<dbReference type="EMBL" id="NFZW01000008">
    <property type="protein sequence ID" value="RFA36907.1"/>
    <property type="molecule type" value="Genomic_DNA"/>
</dbReference>
<keyword evidence="3" id="KW-1185">Reference proteome</keyword>
<dbReference type="CDD" id="cd00038">
    <property type="entry name" value="CAP_ED"/>
    <property type="match status" value="1"/>
</dbReference>
<comment type="caution">
    <text evidence="2">The sequence shown here is derived from an EMBL/GenBank/DDBJ whole genome shotgun (WGS) entry which is preliminary data.</text>
</comment>
<dbReference type="Proteomes" id="UP000256763">
    <property type="component" value="Unassembled WGS sequence"/>
</dbReference>
<reference evidence="3" key="1">
    <citation type="submission" date="2017-05" db="EMBL/GenBank/DDBJ databases">
        <authorList>
            <person name="Sharma S."/>
            <person name="Sidhu C."/>
            <person name="Pinnaka A.K."/>
        </authorList>
    </citation>
    <scope>NUCLEOTIDE SEQUENCE [LARGE SCALE GENOMIC DNA]</scope>
    <source>
        <strain evidence="3">AK93</strain>
    </source>
</reference>
<evidence type="ECO:0000313" key="2">
    <source>
        <dbReference type="EMBL" id="RFA36907.1"/>
    </source>
</evidence>
<evidence type="ECO:0000259" key="1">
    <source>
        <dbReference type="PROSITE" id="PS50042"/>
    </source>
</evidence>
<feature type="domain" description="Cyclic nucleotide-binding" evidence="1">
    <location>
        <begin position="33"/>
        <end position="121"/>
    </location>
</feature>
<protein>
    <recommendedName>
        <fullName evidence="1">Cyclic nucleotide-binding domain-containing protein</fullName>
    </recommendedName>
</protein>
<accession>A0A3E0WYC8</accession>
<evidence type="ECO:0000313" key="3">
    <source>
        <dbReference type="Proteomes" id="UP000256763"/>
    </source>
</evidence>
<dbReference type="AlphaFoldDB" id="A0A3E0WYC8"/>
<proteinExistence type="predicted"/>
<dbReference type="InterPro" id="IPR018490">
    <property type="entry name" value="cNMP-bd_dom_sf"/>
</dbReference>
<organism evidence="2 3">
    <name type="scientific">Alkalilimnicola ehrlichii</name>
    <dbReference type="NCBI Taxonomy" id="351052"/>
    <lineage>
        <taxon>Bacteria</taxon>
        <taxon>Pseudomonadati</taxon>
        <taxon>Pseudomonadota</taxon>
        <taxon>Gammaproteobacteria</taxon>
        <taxon>Chromatiales</taxon>
        <taxon>Ectothiorhodospiraceae</taxon>
        <taxon>Alkalilimnicola</taxon>
    </lineage>
</organism>
<gene>
    <name evidence="2" type="ORF">CAL65_10385</name>
</gene>
<dbReference type="Gene3D" id="2.60.120.10">
    <property type="entry name" value="Jelly Rolls"/>
    <property type="match status" value="1"/>
</dbReference>
<name>A0A3E0WYC8_9GAMM</name>
<dbReference type="InterPro" id="IPR014710">
    <property type="entry name" value="RmlC-like_jellyroll"/>
</dbReference>
<dbReference type="Pfam" id="PF00027">
    <property type="entry name" value="cNMP_binding"/>
    <property type="match status" value="1"/>
</dbReference>
<sequence length="204" mass="23240">MLPAMDALTMIRLGLQEIGPITDEAWNAFEPFLQEKRLKKGTFFAMEGLPARDIAFVASGILRMYYVREDGREFNKSFVTAGDICGVLDALILNQPSRLYIDTLSPCHLFTLPWASLEALFDTYPCWSRIGRRFAYLLSVKKMRREASFLLDSAEERYRCFCNEYGGIAQLIPDYHIASYLGITPVALCRIKKRISRTASSQTL</sequence>
<dbReference type="PROSITE" id="PS50042">
    <property type="entry name" value="CNMP_BINDING_3"/>
    <property type="match status" value="1"/>
</dbReference>